<dbReference type="Proteomes" id="UP000475862">
    <property type="component" value="Unassembled WGS sequence"/>
</dbReference>
<name>A0A6G0TT17_APHGL</name>
<dbReference type="AlphaFoldDB" id="A0A6G0TT17"/>
<dbReference type="OrthoDB" id="10254973at2759"/>
<protein>
    <submittedName>
        <fullName evidence="1">Uncharacterized protein</fullName>
    </submittedName>
</protein>
<keyword evidence="2" id="KW-1185">Reference proteome</keyword>
<reference evidence="1 2" key="1">
    <citation type="submission" date="2019-08" db="EMBL/GenBank/DDBJ databases">
        <title>The genome of the soybean aphid Biotype 1, its phylome, world population structure and adaptation to the North American continent.</title>
        <authorList>
            <person name="Giordano R."/>
            <person name="Donthu R.K."/>
            <person name="Hernandez A.G."/>
            <person name="Wright C.L."/>
            <person name="Zimin A.V."/>
        </authorList>
    </citation>
    <scope>NUCLEOTIDE SEQUENCE [LARGE SCALE GENOMIC DNA]</scope>
    <source>
        <tissue evidence="1">Whole aphids</tissue>
    </source>
</reference>
<accession>A0A6G0TT17</accession>
<dbReference type="EMBL" id="VYZN01000017">
    <property type="protein sequence ID" value="KAE9538164.1"/>
    <property type="molecule type" value="Genomic_DNA"/>
</dbReference>
<gene>
    <name evidence="1" type="ORF">AGLY_006136</name>
</gene>
<organism evidence="1 2">
    <name type="scientific">Aphis glycines</name>
    <name type="common">Soybean aphid</name>
    <dbReference type="NCBI Taxonomy" id="307491"/>
    <lineage>
        <taxon>Eukaryota</taxon>
        <taxon>Metazoa</taxon>
        <taxon>Ecdysozoa</taxon>
        <taxon>Arthropoda</taxon>
        <taxon>Hexapoda</taxon>
        <taxon>Insecta</taxon>
        <taxon>Pterygota</taxon>
        <taxon>Neoptera</taxon>
        <taxon>Paraneoptera</taxon>
        <taxon>Hemiptera</taxon>
        <taxon>Sternorrhyncha</taxon>
        <taxon>Aphidomorpha</taxon>
        <taxon>Aphidoidea</taxon>
        <taxon>Aphididae</taxon>
        <taxon>Aphidini</taxon>
        <taxon>Aphis</taxon>
        <taxon>Aphis</taxon>
    </lineage>
</organism>
<proteinExistence type="predicted"/>
<sequence length="265" mass="31910">MPSRTWRYYLDANIKVIILYQQLNYNDHIPRPHTWYYVILIIFKLNNKKINWLQNIYPRYANVQFNYALTTKRCEELLKINTQQTFSALSNKRLTTVFSNSELIIKFNLLLFKMFTIYSSFFFPEKNPRKDLNKFESEPNEVFGYLNINIWTIIYYANEKIIQDISKINEIDLIKFESTENSKNCASFDICDCRYKNTNHTFFHIKIHRMNDKISKFLILPSTFNVSFFILCNFSSIDDMDSKRSSIFIELFLTIHDIQQLQLDY</sequence>
<evidence type="ECO:0000313" key="2">
    <source>
        <dbReference type="Proteomes" id="UP000475862"/>
    </source>
</evidence>
<evidence type="ECO:0000313" key="1">
    <source>
        <dbReference type="EMBL" id="KAE9538164.1"/>
    </source>
</evidence>
<comment type="caution">
    <text evidence="1">The sequence shown here is derived from an EMBL/GenBank/DDBJ whole genome shotgun (WGS) entry which is preliminary data.</text>
</comment>